<dbReference type="GO" id="GO:0140359">
    <property type="term" value="F:ABC-type transporter activity"/>
    <property type="evidence" value="ECO:0007669"/>
    <property type="project" value="InterPro"/>
</dbReference>
<comment type="subcellular location">
    <subcellularLocation>
        <location evidence="1">Membrane</location>
        <topology evidence="1">Multi-pass membrane protein</topology>
    </subcellularLocation>
</comment>
<dbReference type="GO" id="GO:0016020">
    <property type="term" value="C:membrane"/>
    <property type="evidence" value="ECO:0007669"/>
    <property type="project" value="UniProtKB-SubCell"/>
</dbReference>
<proteinExistence type="inferred from homology"/>
<sequence length="269" mass="29688">MLLVTNSVAKVAVTKSVAKALSSHSVPLAASLRLRQSGERSPFRRVLVGGVLVGAILVGAISSPRVFIAVCPSPRTSSACSAIVTDHRIPVQICCCSPRVILFSASPPVVTSSPISTTTTIVFQFSVKQCETYKADLNIDLKKHHAPVTFLDKMAYWIVKSLRFSTIYSFSRKEERPCCVPDSVPCDRIFACFLKLPFVLLEEIKVFERERLNGHYDVTAFLIRNTFSVVPYTLLVTLVPGLISYYLCGLQKGPEHLITQSKIKNLARI</sequence>
<evidence type="ECO:0000256" key="1">
    <source>
        <dbReference type="ARBA" id="ARBA00004141"/>
    </source>
</evidence>
<evidence type="ECO:0000256" key="7">
    <source>
        <dbReference type="SAM" id="Phobius"/>
    </source>
</evidence>
<dbReference type="PANTHER" id="PTHR48042:SF14">
    <property type="entry name" value="WHITE-BROWN-COMPLEX ABC TRANSPORTER FAMILY PROTEIN"/>
    <property type="match status" value="1"/>
</dbReference>
<keyword evidence="4 7" id="KW-0812">Transmembrane</keyword>
<reference evidence="9 10" key="1">
    <citation type="submission" date="2019-01" db="EMBL/GenBank/DDBJ databases">
        <title>Sequencing of cultivated peanut Arachis hypogaea provides insights into genome evolution and oil improvement.</title>
        <authorList>
            <person name="Chen X."/>
        </authorList>
    </citation>
    <scope>NUCLEOTIDE SEQUENCE [LARGE SCALE GENOMIC DNA]</scope>
    <source>
        <strain evidence="10">cv. Fuhuasheng</strain>
        <tissue evidence="9">Leaves</tissue>
    </source>
</reference>
<dbReference type="InterPro" id="IPR013525">
    <property type="entry name" value="ABC2_TM"/>
</dbReference>
<evidence type="ECO:0000256" key="2">
    <source>
        <dbReference type="ARBA" id="ARBA00005814"/>
    </source>
</evidence>
<evidence type="ECO:0000256" key="4">
    <source>
        <dbReference type="ARBA" id="ARBA00022692"/>
    </source>
</evidence>
<keyword evidence="6 7" id="KW-0472">Membrane</keyword>
<gene>
    <name evidence="9" type="ORF">Ahy_B08g091120</name>
</gene>
<protein>
    <recommendedName>
        <fullName evidence="8">ABC-2 type transporter transmembrane domain-containing protein</fullName>
    </recommendedName>
</protein>
<evidence type="ECO:0000313" key="9">
    <source>
        <dbReference type="EMBL" id="RYQ95770.1"/>
    </source>
</evidence>
<evidence type="ECO:0000259" key="8">
    <source>
        <dbReference type="Pfam" id="PF01061"/>
    </source>
</evidence>
<comment type="caution">
    <text evidence="9">The sequence shown here is derived from an EMBL/GenBank/DDBJ whole genome shotgun (WGS) entry which is preliminary data.</text>
</comment>
<feature type="domain" description="ABC-2 type transporter transmembrane" evidence="8">
    <location>
        <begin position="190"/>
        <end position="253"/>
    </location>
</feature>
<evidence type="ECO:0000313" key="10">
    <source>
        <dbReference type="Proteomes" id="UP000289738"/>
    </source>
</evidence>
<feature type="transmembrane region" description="Helical" evidence="7">
    <location>
        <begin position="229"/>
        <end position="248"/>
    </location>
</feature>
<dbReference type="EMBL" id="SDMP01000018">
    <property type="protein sequence ID" value="RYQ95770.1"/>
    <property type="molecule type" value="Genomic_DNA"/>
</dbReference>
<dbReference type="AlphaFoldDB" id="A0A444Y1H6"/>
<dbReference type="InterPro" id="IPR052215">
    <property type="entry name" value="Plant_ABCG"/>
</dbReference>
<comment type="similarity">
    <text evidence="2">Belongs to the ABC transporter superfamily. ABCG family. Eye pigment precursor importer (TC 3.A.1.204) subfamily.</text>
</comment>
<evidence type="ECO:0000256" key="3">
    <source>
        <dbReference type="ARBA" id="ARBA00022448"/>
    </source>
</evidence>
<organism evidence="9 10">
    <name type="scientific">Arachis hypogaea</name>
    <name type="common">Peanut</name>
    <dbReference type="NCBI Taxonomy" id="3818"/>
    <lineage>
        <taxon>Eukaryota</taxon>
        <taxon>Viridiplantae</taxon>
        <taxon>Streptophyta</taxon>
        <taxon>Embryophyta</taxon>
        <taxon>Tracheophyta</taxon>
        <taxon>Spermatophyta</taxon>
        <taxon>Magnoliopsida</taxon>
        <taxon>eudicotyledons</taxon>
        <taxon>Gunneridae</taxon>
        <taxon>Pentapetalae</taxon>
        <taxon>rosids</taxon>
        <taxon>fabids</taxon>
        <taxon>Fabales</taxon>
        <taxon>Fabaceae</taxon>
        <taxon>Papilionoideae</taxon>
        <taxon>50 kb inversion clade</taxon>
        <taxon>dalbergioids sensu lato</taxon>
        <taxon>Dalbergieae</taxon>
        <taxon>Pterocarpus clade</taxon>
        <taxon>Arachis</taxon>
    </lineage>
</organism>
<keyword evidence="5 7" id="KW-1133">Transmembrane helix</keyword>
<accession>A0A444Y1H6</accession>
<evidence type="ECO:0000256" key="6">
    <source>
        <dbReference type="ARBA" id="ARBA00023136"/>
    </source>
</evidence>
<dbReference type="STRING" id="3818.A0A444Y1H6"/>
<feature type="transmembrane region" description="Helical" evidence="7">
    <location>
        <begin position="46"/>
        <end position="68"/>
    </location>
</feature>
<evidence type="ECO:0000256" key="5">
    <source>
        <dbReference type="ARBA" id="ARBA00022989"/>
    </source>
</evidence>
<keyword evidence="3" id="KW-0813">Transport</keyword>
<dbReference type="Pfam" id="PF01061">
    <property type="entry name" value="ABC2_membrane"/>
    <property type="match status" value="1"/>
</dbReference>
<dbReference type="Proteomes" id="UP000289738">
    <property type="component" value="Chromosome B08"/>
</dbReference>
<keyword evidence="10" id="KW-1185">Reference proteome</keyword>
<dbReference type="PANTHER" id="PTHR48042">
    <property type="entry name" value="ABC TRANSPORTER G FAMILY MEMBER 11"/>
    <property type="match status" value="1"/>
</dbReference>
<name>A0A444Y1H6_ARAHY</name>